<gene>
    <name evidence="1" type="ORF">QFC24_005149</name>
</gene>
<organism evidence="1 2">
    <name type="scientific">Naganishia onofrii</name>
    <dbReference type="NCBI Taxonomy" id="1851511"/>
    <lineage>
        <taxon>Eukaryota</taxon>
        <taxon>Fungi</taxon>
        <taxon>Dikarya</taxon>
        <taxon>Basidiomycota</taxon>
        <taxon>Agaricomycotina</taxon>
        <taxon>Tremellomycetes</taxon>
        <taxon>Filobasidiales</taxon>
        <taxon>Filobasidiaceae</taxon>
        <taxon>Naganishia</taxon>
    </lineage>
</organism>
<dbReference type="EMBL" id="JASBWV010000020">
    <property type="protein sequence ID" value="KAJ9120476.1"/>
    <property type="molecule type" value="Genomic_DNA"/>
</dbReference>
<proteinExistence type="predicted"/>
<evidence type="ECO:0000313" key="1">
    <source>
        <dbReference type="EMBL" id="KAJ9120476.1"/>
    </source>
</evidence>
<keyword evidence="2" id="KW-1185">Reference proteome</keyword>
<name>A0ACC2XBN6_9TREE</name>
<protein>
    <submittedName>
        <fullName evidence="1">Uncharacterized protein</fullName>
    </submittedName>
</protein>
<sequence>MNPPPSNVSVTSASSHPDALTNQTHRRTTAHRDFYSFDFDPNRRPDHPTGSTVSRDFYSIDFNPGRLDYQTPSLSNVPPNTNRGYPSSPPPTYQSPVNTPSVPYYGQPAGSHGFPGRRDSGFGEPPQLSFQSAPQISCYPPWPSYSQRVPQTPPLHYYPPQSPQTVSQQPAPIAAQTPSIPYNIDLQAYTTSHNRDDYNQRQPNYHATEAKVIYWKNRIQYLAEKYHAAQTALLQSQRGPEQPRLVAQAELDELLMEIDASPIKPRQPLFQQVDDQGRLCIRWE</sequence>
<dbReference type="Proteomes" id="UP001234202">
    <property type="component" value="Unassembled WGS sequence"/>
</dbReference>
<accession>A0ACC2XBN6</accession>
<reference evidence="1" key="1">
    <citation type="submission" date="2023-04" db="EMBL/GenBank/DDBJ databases">
        <title>Draft Genome sequencing of Naganishia species isolated from polar environments using Oxford Nanopore Technology.</title>
        <authorList>
            <person name="Leo P."/>
            <person name="Venkateswaran K."/>
        </authorList>
    </citation>
    <scope>NUCLEOTIDE SEQUENCE</scope>
    <source>
        <strain evidence="1">DBVPG 5303</strain>
    </source>
</reference>
<comment type="caution">
    <text evidence="1">The sequence shown here is derived from an EMBL/GenBank/DDBJ whole genome shotgun (WGS) entry which is preliminary data.</text>
</comment>
<evidence type="ECO:0000313" key="2">
    <source>
        <dbReference type="Proteomes" id="UP001234202"/>
    </source>
</evidence>